<dbReference type="AlphaFoldDB" id="A0A3E4Y8M2"/>
<name>A0A3E4Y8M2_9FIRM</name>
<comment type="caution">
    <text evidence="1">The sequence shown here is derived from an EMBL/GenBank/DDBJ whole genome shotgun (WGS) entry which is preliminary data.</text>
</comment>
<organism evidence="1 2">
    <name type="scientific">Agathobacter rectalis</name>
    <dbReference type="NCBI Taxonomy" id="39491"/>
    <lineage>
        <taxon>Bacteria</taxon>
        <taxon>Bacillati</taxon>
        <taxon>Bacillota</taxon>
        <taxon>Clostridia</taxon>
        <taxon>Lachnospirales</taxon>
        <taxon>Lachnospiraceae</taxon>
        <taxon>Agathobacter</taxon>
    </lineage>
</organism>
<dbReference type="Proteomes" id="UP000260758">
    <property type="component" value="Unassembled WGS sequence"/>
</dbReference>
<proteinExistence type="predicted"/>
<evidence type="ECO:0000313" key="2">
    <source>
        <dbReference type="Proteomes" id="UP000260758"/>
    </source>
</evidence>
<accession>A0A3E4Y8M2</accession>
<dbReference type="EMBL" id="QSTP01000009">
    <property type="protein sequence ID" value="RGM71080.1"/>
    <property type="molecule type" value="Genomic_DNA"/>
</dbReference>
<evidence type="ECO:0000313" key="1">
    <source>
        <dbReference type="EMBL" id="RGM71080.1"/>
    </source>
</evidence>
<gene>
    <name evidence="1" type="ORF">DXB99_09240</name>
</gene>
<protein>
    <submittedName>
        <fullName evidence="1">Uncharacterized protein</fullName>
    </submittedName>
</protein>
<reference evidence="1 2" key="1">
    <citation type="submission" date="2018-08" db="EMBL/GenBank/DDBJ databases">
        <title>A genome reference for cultivated species of the human gut microbiota.</title>
        <authorList>
            <person name="Zou Y."/>
            <person name="Xue W."/>
            <person name="Luo G."/>
        </authorList>
    </citation>
    <scope>NUCLEOTIDE SEQUENCE [LARGE SCALE GENOMIC DNA]</scope>
    <source>
        <strain evidence="1 2">OM07-13</strain>
    </source>
</reference>
<sequence length="76" mass="9032">MCSEEKYELPWGSINAVNANKWQIIKRYPKKIPWLTSYFSEEYTAYYPGTAQHKKCETVINKNNLNERNLTICTIR</sequence>